<dbReference type="RefSeq" id="WP_043908148.1">
    <property type="nucleotide sequence ID" value="NZ_JXZB01000001.1"/>
</dbReference>
<comment type="caution">
    <text evidence="1">The sequence shown here is derived from an EMBL/GenBank/DDBJ whole genome shotgun (WGS) entry which is preliminary data.</text>
</comment>
<dbReference type="Proteomes" id="UP000032066">
    <property type="component" value="Unassembled WGS sequence"/>
</dbReference>
<name>A0A0D0Q2K4_KITGR</name>
<keyword evidence="2" id="KW-1185">Reference proteome</keyword>
<sequence>MTVDREALQAGWSRTRGHLDTARARLAGRPGIDLSVTLDFLERNELGLAFDCLVDLGGDHDAPLAFWQDLDRAARDMRLYSDALHKPHLTSTDLCRRRLAAASEQG</sequence>
<dbReference type="EMBL" id="JXZB01000001">
    <property type="protein sequence ID" value="KIQ66747.1"/>
    <property type="molecule type" value="Genomic_DNA"/>
</dbReference>
<dbReference type="InterPro" id="IPR047880">
    <property type="entry name" value="MafI-like"/>
</dbReference>
<proteinExistence type="predicted"/>
<dbReference type="OrthoDB" id="4222054at2"/>
<reference evidence="1 2" key="1">
    <citation type="submission" date="2015-02" db="EMBL/GenBank/DDBJ databases">
        <title>Draft genome sequence of Kitasatospora griseola MF730-N6, a bafilomycin, terpentecin and satosporin producer.</title>
        <authorList>
            <person name="Arens J.C."/>
            <person name="Haltli B."/>
            <person name="Kerr R.G."/>
        </authorList>
    </citation>
    <scope>NUCLEOTIDE SEQUENCE [LARGE SCALE GENOMIC DNA]</scope>
    <source>
        <strain evidence="1 2">MF730-N6</strain>
    </source>
</reference>
<organism evidence="1 2">
    <name type="scientific">Kitasatospora griseola</name>
    <name type="common">Streptomyces griseolosporeus</name>
    <dbReference type="NCBI Taxonomy" id="2064"/>
    <lineage>
        <taxon>Bacteria</taxon>
        <taxon>Bacillati</taxon>
        <taxon>Actinomycetota</taxon>
        <taxon>Actinomycetes</taxon>
        <taxon>Kitasatosporales</taxon>
        <taxon>Streptomycetaceae</taxon>
        <taxon>Kitasatospora</taxon>
    </lineage>
</organism>
<protein>
    <recommendedName>
        <fullName evidence="3">MafI family immunity protein</fullName>
    </recommendedName>
</protein>
<dbReference type="PATRIC" id="fig|2064.6.peg.1015"/>
<evidence type="ECO:0008006" key="3">
    <source>
        <dbReference type="Google" id="ProtNLM"/>
    </source>
</evidence>
<dbReference type="STRING" id="2064.TR51_04570"/>
<evidence type="ECO:0000313" key="2">
    <source>
        <dbReference type="Proteomes" id="UP000032066"/>
    </source>
</evidence>
<evidence type="ECO:0000313" key="1">
    <source>
        <dbReference type="EMBL" id="KIQ66747.1"/>
    </source>
</evidence>
<gene>
    <name evidence="1" type="ORF">TR51_04570</name>
</gene>
<dbReference type="NCBIfam" id="NF033691">
    <property type="entry name" value="immunity_MafI"/>
    <property type="match status" value="1"/>
</dbReference>
<dbReference type="AlphaFoldDB" id="A0A0D0Q2K4"/>
<accession>A0A0D0Q2K4</accession>